<comment type="caution">
    <text evidence="1">The sequence shown here is derived from an EMBL/GenBank/DDBJ whole genome shotgun (WGS) entry which is preliminary data.</text>
</comment>
<proteinExistence type="predicted"/>
<protein>
    <submittedName>
        <fullName evidence="1">Uncharacterized protein</fullName>
    </submittedName>
</protein>
<evidence type="ECO:0000313" key="1">
    <source>
        <dbReference type="EMBL" id="CAD2139162.1"/>
    </source>
</evidence>
<accession>A0A6V7TYE2</accession>
<reference evidence="1 2" key="1">
    <citation type="submission" date="2020-08" db="EMBL/GenBank/DDBJ databases">
        <authorList>
            <person name="Koutsovoulos G."/>
            <person name="Danchin GJ E."/>
        </authorList>
    </citation>
    <scope>NUCLEOTIDE SEQUENCE [LARGE SCALE GENOMIC DNA]</scope>
</reference>
<dbReference type="Proteomes" id="UP000580250">
    <property type="component" value="Unassembled WGS sequence"/>
</dbReference>
<dbReference type="EMBL" id="CAJEWN010000023">
    <property type="protein sequence ID" value="CAD2139162.1"/>
    <property type="molecule type" value="Genomic_DNA"/>
</dbReference>
<evidence type="ECO:0000313" key="2">
    <source>
        <dbReference type="Proteomes" id="UP000580250"/>
    </source>
</evidence>
<name>A0A6V7TYE2_MELEN</name>
<sequence>MATLYFRPTKHGYLLTKMDTLQRKRISPGYVSREYGCLLEEK</sequence>
<organism evidence="1 2">
    <name type="scientific">Meloidogyne enterolobii</name>
    <name type="common">Root-knot nematode worm</name>
    <name type="synonym">Meloidogyne mayaguensis</name>
    <dbReference type="NCBI Taxonomy" id="390850"/>
    <lineage>
        <taxon>Eukaryota</taxon>
        <taxon>Metazoa</taxon>
        <taxon>Ecdysozoa</taxon>
        <taxon>Nematoda</taxon>
        <taxon>Chromadorea</taxon>
        <taxon>Rhabditida</taxon>
        <taxon>Tylenchina</taxon>
        <taxon>Tylenchomorpha</taxon>
        <taxon>Tylenchoidea</taxon>
        <taxon>Meloidogynidae</taxon>
        <taxon>Meloidogyninae</taxon>
        <taxon>Meloidogyne</taxon>
    </lineage>
</organism>
<dbReference type="AlphaFoldDB" id="A0A6V7TYE2"/>
<gene>
    <name evidence="1" type="ORF">MENT_LOCUS6029</name>
</gene>